<dbReference type="STRING" id="649747.HMPREF0083_05405"/>
<evidence type="ECO:0000313" key="1">
    <source>
        <dbReference type="EMBL" id="ERI06164.1"/>
    </source>
</evidence>
<name>U1WC89_ANEAE</name>
<dbReference type="PANTHER" id="PTHR43808">
    <property type="entry name" value="ACETYLORNITHINE DEACETYLASE"/>
    <property type="match status" value="1"/>
</dbReference>
<dbReference type="PANTHER" id="PTHR43808:SF27">
    <property type="entry name" value="PROTEIN ROCB"/>
    <property type="match status" value="1"/>
</dbReference>
<dbReference type="InterPro" id="IPR050072">
    <property type="entry name" value="Peptidase_M20A"/>
</dbReference>
<dbReference type="PATRIC" id="fig|649747.3.peg.4861"/>
<comment type="caution">
    <text evidence="1">The sequence shown here is derived from an EMBL/GenBank/DDBJ whole genome shotgun (WGS) entry which is preliminary data.</text>
</comment>
<dbReference type="InterPro" id="IPR012166">
    <property type="entry name" value="Uncharacterised_RocB"/>
</dbReference>
<accession>U1WC89</accession>
<gene>
    <name evidence="1" type="ORF">HMPREF0083_05405</name>
</gene>
<sequence>MKEWMFPMLPCYEDVLSLTKKLVHTESIVNTEGEQLLAEQLYDMLKTWTYFNRHPEQVRCVQTVNDTIRRSNVLACIRGTKAESARTVILMGHIDTVGIDDFGHLKEKACHPDELKEALTDESLPPAIRQQLDSGDWMFGRGVLDMKSGVASNLYLLRYYAEHPEELAGNLVLVAECDEEDSSHGILSALYPLQEWKEQYGFEYVAAINSDLVSPRYEGDENRYVYKGTVGKLLPSFFITGAETHVGACFEGLDPNFIASELTRRINYNPELSDEAYGESTAPPVSLKQMDLKPSYTVQTALAAYVYYNFLVHSWSPKEVLEKLKEQAHLAFDSALQLFEERYRAHCARSGEPYQEIPWTSRVYTYAEMNELLMNDWGDAYTEHMKVYMHELLADTSLDSRMYAARVVEEAWKWMKDKRPAIIVFYSSIYSPRVELTDRTKNERDLSLALEQAVAYVQPHYEHPIQIRHFFPYISDMSFVALSDDEESIRSEADNNPAFGQKYSVDYDAIRNLNVPVINVGPYGYDAHKKYERIEMKFSLEIVPNITNQIICSLLA</sequence>
<dbReference type="HOGENOM" id="CLU_037632_0_0_9"/>
<evidence type="ECO:0000313" key="2">
    <source>
        <dbReference type="Proteomes" id="UP000016511"/>
    </source>
</evidence>
<dbReference type="AlphaFoldDB" id="U1WC89"/>
<protein>
    <submittedName>
        <fullName evidence="1">Peptidase, M20/M25/M40 family</fullName>
    </submittedName>
</protein>
<organism evidence="1 2">
    <name type="scientific">Aneurinibacillus aneurinilyticus ATCC 12856</name>
    <dbReference type="NCBI Taxonomy" id="649747"/>
    <lineage>
        <taxon>Bacteria</taxon>
        <taxon>Bacillati</taxon>
        <taxon>Bacillota</taxon>
        <taxon>Bacilli</taxon>
        <taxon>Bacillales</taxon>
        <taxon>Paenibacillaceae</taxon>
        <taxon>Aneurinibacillus group</taxon>
        <taxon>Aneurinibacillus</taxon>
    </lineage>
</organism>
<dbReference type="InterPro" id="IPR002933">
    <property type="entry name" value="Peptidase_M20"/>
</dbReference>
<proteinExistence type="predicted"/>
<dbReference type="SUPFAM" id="SSF53187">
    <property type="entry name" value="Zn-dependent exopeptidases"/>
    <property type="match status" value="1"/>
</dbReference>
<reference evidence="1 2" key="1">
    <citation type="submission" date="2013-08" db="EMBL/GenBank/DDBJ databases">
        <authorList>
            <person name="Weinstock G."/>
            <person name="Sodergren E."/>
            <person name="Wylie T."/>
            <person name="Fulton L."/>
            <person name="Fulton R."/>
            <person name="Fronick C."/>
            <person name="O'Laughlin M."/>
            <person name="Godfrey J."/>
            <person name="Miner T."/>
            <person name="Herter B."/>
            <person name="Appelbaum E."/>
            <person name="Cordes M."/>
            <person name="Lek S."/>
            <person name="Wollam A."/>
            <person name="Pepin K.H."/>
            <person name="Palsikar V.B."/>
            <person name="Mitreva M."/>
            <person name="Wilson R.K."/>
        </authorList>
    </citation>
    <scope>NUCLEOTIDE SEQUENCE [LARGE SCALE GENOMIC DNA]</scope>
    <source>
        <strain evidence="1 2">ATCC 12856</strain>
    </source>
</reference>
<dbReference type="Gene3D" id="3.40.630.10">
    <property type="entry name" value="Zn peptidases"/>
    <property type="match status" value="1"/>
</dbReference>
<dbReference type="GO" id="GO:0016787">
    <property type="term" value="F:hydrolase activity"/>
    <property type="evidence" value="ECO:0007669"/>
    <property type="project" value="InterPro"/>
</dbReference>
<dbReference type="Pfam" id="PF01546">
    <property type="entry name" value="Peptidase_M20"/>
    <property type="match status" value="1"/>
</dbReference>
<dbReference type="eggNOG" id="COG4187">
    <property type="taxonomic scope" value="Bacteria"/>
</dbReference>
<dbReference type="EMBL" id="AWSJ01000333">
    <property type="protein sequence ID" value="ERI06164.1"/>
    <property type="molecule type" value="Genomic_DNA"/>
</dbReference>
<dbReference type="Proteomes" id="UP000016511">
    <property type="component" value="Unassembled WGS sequence"/>
</dbReference>
<dbReference type="PIRSF" id="PIRSF010386">
    <property type="entry name" value="RocB"/>
    <property type="match status" value="1"/>
</dbReference>
<keyword evidence="2" id="KW-1185">Reference proteome</keyword>